<keyword evidence="1" id="KW-0175">Coiled coil</keyword>
<dbReference type="Proteomes" id="UP000188603">
    <property type="component" value="Chromosome"/>
</dbReference>
<sequence length="133" mass="15377">MEQPVDGAFSVTEDMVERYVKLNREMKAIEKELAKLKRHFNHYFDHTAGVKEKGELILGSFKLQRQVRRSERYVDEKTVERLEALNLTDCIQVVKRPDVEKIKAAISLGILPASELEGCKEEKVQTAIYVREV</sequence>
<evidence type="ECO:0000313" key="2">
    <source>
        <dbReference type="EMBL" id="AQS54756.1"/>
    </source>
</evidence>
<proteinExistence type="predicted"/>
<evidence type="ECO:0000313" key="3">
    <source>
        <dbReference type="Proteomes" id="UP000188603"/>
    </source>
</evidence>
<evidence type="ECO:0000256" key="1">
    <source>
        <dbReference type="SAM" id="Coils"/>
    </source>
</evidence>
<dbReference type="STRING" id="1471761.B0W44_02190"/>
<protein>
    <submittedName>
        <fullName evidence="2">Uncharacterized protein</fullName>
    </submittedName>
</protein>
<name>A0A1U9K403_9BACL</name>
<accession>A0A1U9K403</accession>
<dbReference type="KEGG" id="ntr:B0W44_02190"/>
<gene>
    <name evidence="2" type="ORF">B0W44_02190</name>
</gene>
<dbReference type="RefSeq" id="WP_077718574.1">
    <property type="nucleotide sequence ID" value="NZ_CP019699.1"/>
</dbReference>
<dbReference type="AlphaFoldDB" id="A0A1U9K403"/>
<feature type="coiled-coil region" evidence="1">
    <location>
        <begin position="12"/>
        <end position="39"/>
    </location>
</feature>
<keyword evidence="3" id="KW-1185">Reference proteome</keyword>
<organism evidence="2 3">
    <name type="scientific">Novibacillus thermophilus</name>
    <dbReference type="NCBI Taxonomy" id="1471761"/>
    <lineage>
        <taxon>Bacteria</taxon>
        <taxon>Bacillati</taxon>
        <taxon>Bacillota</taxon>
        <taxon>Bacilli</taxon>
        <taxon>Bacillales</taxon>
        <taxon>Thermoactinomycetaceae</taxon>
        <taxon>Novibacillus</taxon>
    </lineage>
</organism>
<reference evidence="2 3" key="1">
    <citation type="journal article" date="2015" name="Int. J. Syst. Evol. Microbiol.">
        <title>Novibacillus thermophilus gen. nov., sp. nov., a Gram-staining-negative and moderately thermophilic member of the family Thermoactinomycetaceae.</title>
        <authorList>
            <person name="Yang G."/>
            <person name="Chen J."/>
            <person name="Zhou S."/>
        </authorList>
    </citation>
    <scope>NUCLEOTIDE SEQUENCE [LARGE SCALE GENOMIC DNA]</scope>
    <source>
        <strain evidence="2 3">SG-1</strain>
    </source>
</reference>
<dbReference type="EMBL" id="CP019699">
    <property type="protein sequence ID" value="AQS54756.1"/>
    <property type="molecule type" value="Genomic_DNA"/>
</dbReference>
<dbReference type="OrthoDB" id="2704409at2"/>